<organism evidence="1 2">
    <name type="scientific">Stylosanthes scabra</name>
    <dbReference type="NCBI Taxonomy" id="79078"/>
    <lineage>
        <taxon>Eukaryota</taxon>
        <taxon>Viridiplantae</taxon>
        <taxon>Streptophyta</taxon>
        <taxon>Embryophyta</taxon>
        <taxon>Tracheophyta</taxon>
        <taxon>Spermatophyta</taxon>
        <taxon>Magnoliopsida</taxon>
        <taxon>eudicotyledons</taxon>
        <taxon>Gunneridae</taxon>
        <taxon>Pentapetalae</taxon>
        <taxon>rosids</taxon>
        <taxon>fabids</taxon>
        <taxon>Fabales</taxon>
        <taxon>Fabaceae</taxon>
        <taxon>Papilionoideae</taxon>
        <taxon>50 kb inversion clade</taxon>
        <taxon>dalbergioids sensu lato</taxon>
        <taxon>Dalbergieae</taxon>
        <taxon>Pterocarpus clade</taxon>
        <taxon>Stylosanthes</taxon>
    </lineage>
</organism>
<feature type="non-terminal residue" evidence="1">
    <location>
        <position position="90"/>
    </location>
</feature>
<protein>
    <recommendedName>
        <fullName evidence="3">Transposase</fullName>
    </recommendedName>
</protein>
<dbReference type="Proteomes" id="UP001341840">
    <property type="component" value="Unassembled WGS sequence"/>
</dbReference>
<evidence type="ECO:0000313" key="1">
    <source>
        <dbReference type="EMBL" id="MED6178880.1"/>
    </source>
</evidence>
<dbReference type="EMBL" id="JASCZI010158332">
    <property type="protein sequence ID" value="MED6178880.1"/>
    <property type="molecule type" value="Genomic_DNA"/>
</dbReference>
<evidence type="ECO:0008006" key="3">
    <source>
        <dbReference type="Google" id="ProtNLM"/>
    </source>
</evidence>
<keyword evidence="2" id="KW-1185">Reference proteome</keyword>
<sequence>MTLHLYRNGFNPGYWIWTSHGEVDEDNINRFETRAQQRSERVSRVRNLNTETPIGEVNWEDNHERYNEMIMDAFGEDLGEREEEPNQDAK</sequence>
<accession>A0ABU6W2H9</accession>
<evidence type="ECO:0000313" key="2">
    <source>
        <dbReference type="Proteomes" id="UP001341840"/>
    </source>
</evidence>
<comment type="caution">
    <text evidence="1">The sequence shown here is derived from an EMBL/GenBank/DDBJ whole genome shotgun (WGS) entry which is preliminary data.</text>
</comment>
<gene>
    <name evidence="1" type="ORF">PIB30_111683</name>
</gene>
<proteinExistence type="predicted"/>
<name>A0ABU6W2H9_9FABA</name>
<reference evidence="1 2" key="1">
    <citation type="journal article" date="2023" name="Plants (Basel)">
        <title>Bridging the Gap: Combining Genomics and Transcriptomics Approaches to Understand Stylosanthes scabra, an Orphan Legume from the Brazilian Caatinga.</title>
        <authorList>
            <person name="Ferreira-Neto J.R.C."/>
            <person name="da Silva M.D."/>
            <person name="Binneck E."/>
            <person name="de Melo N.F."/>
            <person name="da Silva R.H."/>
            <person name="de Melo A.L.T.M."/>
            <person name="Pandolfi V."/>
            <person name="Bustamante F.O."/>
            <person name="Brasileiro-Vidal A.C."/>
            <person name="Benko-Iseppon A.M."/>
        </authorList>
    </citation>
    <scope>NUCLEOTIDE SEQUENCE [LARGE SCALE GENOMIC DNA]</scope>
    <source>
        <tissue evidence="1">Leaves</tissue>
    </source>
</reference>